<evidence type="ECO:0000313" key="4">
    <source>
        <dbReference type="EMBL" id="MBS2966466.1"/>
    </source>
</evidence>
<dbReference type="InterPro" id="IPR050595">
    <property type="entry name" value="Bact_response_regulator"/>
</dbReference>
<dbReference type="AlphaFoldDB" id="A0A8J7WPV2"/>
<evidence type="ECO:0000259" key="3">
    <source>
        <dbReference type="PROSITE" id="PS50110"/>
    </source>
</evidence>
<dbReference type="InterPro" id="IPR001789">
    <property type="entry name" value="Sig_transdc_resp-reg_receiver"/>
</dbReference>
<dbReference type="Pfam" id="PF00072">
    <property type="entry name" value="Response_reg"/>
    <property type="match status" value="1"/>
</dbReference>
<feature type="modified residue" description="4-aspartylphosphate" evidence="2">
    <location>
        <position position="70"/>
    </location>
</feature>
<evidence type="ECO:0000256" key="2">
    <source>
        <dbReference type="PROSITE-ProRule" id="PRU00169"/>
    </source>
</evidence>
<proteinExistence type="predicted"/>
<evidence type="ECO:0000313" key="5">
    <source>
        <dbReference type="Proteomes" id="UP000677913"/>
    </source>
</evidence>
<organism evidence="4 5">
    <name type="scientific">Actinocrinis puniceicyclus</name>
    <dbReference type="NCBI Taxonomy" id="977794"/>
    <lineage>
        <taxon>Bacteria</taxon>
        <taxon>Bacillati</taxon>
        <taxon>Actinomycetota</taxon>
        <taxon>Actinomycetes</taxon>
        <taxon>Catenulisporales</taxon>
        <taxon>Actinospicaceae</taxon>
        <taxon>Actinocrinis</taxon>
    </lineage>
</organism>
<dbReference type="EMBL" id="JAGSXH010000152">
    <property type="protein sequence ID" value="MBS2966466.1"/>
    <property type="molecule type" value="Genomic_DNA"/>
</dbReference>
<feature type="domain" description="Response regulatory" evidence="3">
    <location>
        <begin position="21"/>
        <end position="137"/>
    </location>
</feature>
<dbReference type="SMART" id="SM00448">
    <property type="entry name" value="REC"/>
    <property type="match status" value="1"/>
</dbReference>
<evidence type="ECO:0000256" key="1">
    <source>
        <dbReference type="ARBA" id="ARBA00022553"/>
    </source>
</evidence>
<gene>
    <name evidence="4" type="ORF">KGA66_25725</name>
</gene>
<dbReference type="RefSeq" id="WP_211471569.1">
    <property type="nucleotide sequence ID" value="NZ_JAGSXH010000152.1"/>
</dbReference>
<dbReference type="PROSITE" id="PS50110">
    <property type="entry name" value="RESPONSE_REGULATORY"/>
    <property type="match status" value="1"/>
</dbReference>
<dbReference type="SUPFAM" id="SSF52172">
    <property type="entry name" value="CheY-like"/>
    <property type="match status" value="1"/>
</dbReference>
<dbReference type="InterPro" id="IPR011006">
    <property type="entry name" value="CheY-like_superfamily"/>
</dbReference>
<reference evidence="4" key="1">
    <citation type="submission" date="2021-04" db="EMBL/GenBank/DDBJ databases">
        <title>Genome based classification of Actinospica acidithermotolerans sp. nov., an actinobacterium isolated from an Indonesian hot spring.</title>
        <authorList>
            <person name="Kusuma A.B."/>
            <person name="Putra K.E."/>
            <person name="Nafisah S."/>
            <person name="Loh J."/>
            <person name="Nouioui I."/>
            <person name="Goodfellow M."/>
        </authorList>
    </citation>
    <scope>NUCLEOTIDE SEQUENCE</scope>
    <source>
        <strain evidence="4">DSM 45618</strain>
    </source>
</reference>
<accession>A0A8J7WPV2</accession>
<keyword evidence="5" id="KW-1185">Reference proteome</keyword>
<dbReference type="GO" id="GO:0000160">
    <property type="term" value="P:phosphorelay signal transduction system"/>
    <property type="evidence" value="ECO:0007669"/>
    <property type="project" value="InterPro"/>
</dbReference>
<protein>
    <submittedName>
        <fullName evidence="4">Response regulator</fullName>
    </submittedName>
</protein>
<keyword evidence="1 2" id="KW-0597">Phosphoprotein</keyword>
<comment type="caution">
    <text evidence="4">The sequence shown here is derived from an EMBL/GenBank/DDBJ whole genome shotgun (WGS) entry which is preliminary data.</text>
</comment>
<sequence length="140" mass="14902">MTEAVEGRVELGGSPGVPTRRVLVVDDSAVIRQLIAVNLELEGFEVFLAEDGQECLDVVEAVHPDVVTLDVVMPRLDGFATAARLRSGRATSGLPIVMVTACAQESDLARGRELGVEAYLTKPFEPAELVRAVRCAAGLD</sequence>
<dbReference type="Proteomes" id="UP000677913">
    <property type="component" value="Unassembled WGS sequence"/>
</dbReference>
<dbReference type="PANTHER" id="PTHR44591">
    <property type="entry name" value="STRESS RESPONSE REGULATOR PROTEIN 1"/>
    <property type="match status" value="1"/>
</dbReference>
<name>A0A8J7WPV2_9ACTN</name>
<dbReference type="Gene3D" id="3.40.50.2300">
    <property type="match status" value="1"/>
</dbReference>
<dbReference type="PANTHER" id="PTHR44591:SF18">
    <property type="entry name" value="REGULATORY PROTEIN"/>
    <property type="match status" value="1"/>
</dbReference>